<dbReference type="RefSeq" id="WP_311636943.1">
    <property type="nucleotide sequence ID" value="NZ_JAVRFF010000039.1"/>
</dbReference>
<evidence type="ECO:0000313" key="2">
    <source>
        <dbReference type="Proteomes" id="UP001180489"/>
    </source>
</evidence>
<comment type="caution">
    <text evidence="1">The sequence shown here is derived from an EMBL/GenBank/DDBJ whole genome shotgun (WGS) entry which is preliminary data.</text>
</comment>
<evidence type="ECO:0000313" key="1">
    <source>
        <dbReference type="EMBL" id="MDT0476226.1"/>
    </source>
</evidence>
<gene>
    <name evidence="1" type="ORF">RM863_29285</name>
</gene>
<name>A0ABU2USG6_9ACTN</name>
<keyword evidence="2" id="KW-1185">Reference proteome</keyword>
<protein>
    <recommendedName>
        <fullName evidence="3">Helix-turn-helix DNA binding domain protein</fullName>
    </recommendedName>
</protein>
<reference evidence="1" key="1">
    <citation type="submission" date="2024-05" db="EMBL/GenBank/DDBJ databases">
        <title>30 novel species of actinomycetes from the DSMZ collection.</title>
        <authorList>
            <person name="Nouioui I."/>
        </authorList>
    </citation>
    <scope>NUCLEOTIDE SEQUENCE</scope>
    <source>
        <strain evidence="1">DSM 41014</strain>
    </source>
</reference>
<evidence type="ECO:0008006" key="3">
    <source>
        <dbReference type="Google" id="ProtNLM"/>
    </source>
</evidence>
<proteinExistence type="predicted"/>
<organism evidence="1 2">
    <name type="scientific">Streptomyces hintoniae</name>
    <dbReference type="NCBI Taxonomy" id="3075521"/>
    <lineage>
        <taxon>Bacteria</taxon>
        <taxon>Bacillati</taxon>
        <taxon>Actinomycetota</taxon>
        <taxon>Actinomycetes</taxon>
        <taxon>Kitasatosporales</taxon>
        <taxon>Streptomycetaceae</taxon>
        <taxon>Streptomyces</taxon>
    </lineage>
</organism>
<accession>A0ABU2USG6</accession>
<dbReference type="Proteomes" id="UP001180489">
    <property type="component" value="Unassembled WGS sequence"/>
</dbReference>
<sequence length="208" mass="22854">MLRVIHSSVQTVGIDTDQEDGFEAAVRSGEQLRETYSKDARYDLVAYIDPDGLHRFAVRISEPSAYDWQDTHSFDEALALYEESVREAAEGMWTAVDEETGDELPPFEFTDVPGVQGYESGAEEAGTIKGRMLDAEWATEEADKAQRAADGTTRARQIAYARAIDKFGRGGNAYLARRLGLSEPTVKAIADRGRQILAEQAEGTTVGV</sequence>
<dbReference type="EMBL" id="JAVRFF010000039">
    <property type="protein sequence ID" value="MDT0476226.1"/>
    <property type="molecule type" value="Genomic_DNA"/>
</dbReference>